<dbReference type="PANTHER" id="PTHR21634:SF9">
    <property type="entry name" value="RE13835P"/>
    <property type="match status" value="1"/>
</dbReference>
<dbReference type="InterPro" id="IPR028085">
    <property type="entry name" value="FNIP_mid_dom"/>
</dbReference>
<keyword evidence="4" id="KW-0963">Cytoplasm</keyword>
<name>A0ABN8MD91_9CNID</name>
<evidence type="ECO:0000256" key="3">
    <source>
        <dbReference type="ARBA" id="ARBA00007541"/>
    </source>
</evidence>
<evidence type="ECO:0000256" key="4">
    <source>
        <dbReference type="ARBA" id="ARBA00022490"/>
    </source>
</evidence>
<accession>A0ABN8MD91</accession>
<protein>
    <recommendedName>
        <fullName evidence="8">UDENN FNIP1/2-type domain-containing protein</fullName>
    </recommendedName>
</protein>
<dbReference type="Pfam" id="PF14638">
    <property type="entry name" value="FNIP_C"/>
    <property type="match status" value="1"/>
</dbReference>
<gene>
    <name evidence="9" type="ORF">PEVE_00032043</name>
</gene>
<reference evidence="9 10" key="1">
    <citation type="submission" date="2022-05" db="EMBL/GenBank/DDBJ databases">
        <authorList>
            <consortium name="Genoscope - CEA"/>
            <person name="William W."/>
        </authorList>
    </citation>
    <scope>NUCLEOTIDE SEQUENCE [LARGE SCALE GENOMIC DNA]</scope>
</reference>
<dbReference type="InterPro" id="IPR028084">
    <property type="entry name" value="FNIP_N_dom"/>
</dbReference>
<dbReference type="Proteomes" id="UP001159427">
    <property type="component" value="Unassembled WGS sequence"/>
</dbReference>
<comment type="similarity">
    <text evidence="3">Belongs to the FNIP family.</text>
</comment>
<dbReference type="EMBL" id="CALNXI010000463">
    <property type="protein sequence ID" value="CAH3027625.1"/>
    <property type="molecule type" value="Genomic_DNA"/>
</dbReference>
<feature type="region of interest" description="Disordered" evidence="7">
    <location>
        <begin position="195"/>
        <end position="218"/>
    </location>
</feature>
<feature type="domain" description="UDENN FNIP1/2-type" evidence="8">
    <location>
        <begin position="44"/>
        <end position="1030"/>
    </location>
</feature>
<evidence type="ECO:0000259" key="8">
    <source>
        <dbReference type="PROSITE" id="PS51836"/>
    </source>
</evidence>
<keyword evidence="6" id="KW-0458">Lysosome</keyword>
<evidence type="ECO:0000256" key="1">
    <source>
        <dbReference type="ARBA" id="ARBA00004496"/>
    </source>
</evidence>
<dbReference type="InterPro" id="IPR028086">
    <property type="entry name" value="FNIP_C_dom"/>
</dbReference>
<comment type="subcellular location">
    <subcellularLocation>
        <location evidence="1">Cytoplasm</location>
    </subcellularLocation>
    <subcellularLocation>
        <location evidence="2">Lysosome membrane</location>
    </subcellularLocation>
</comment>
<dbReference type="Pfam" id="PF14637">
    <property type="entry name" value="FNIP_M"/>
    <property type="match status" value="1"/>
</dbReference>
<proteinExistence type="inferred from homology"/>
<keyword evidence="5" id="KW-0472">Membrane</keyword>
<evidence type="ECO:0000313" key="9">
    <source>
        <dbReference type="EMBL" id="CAH3027625.1"/>
    </source>
</evidence>
<feature type="region of interest" description="Disordered" evidence="7">
    <location>
        <begin position="84"/>
        <end position="118"/>
    </location>
</feature>
<comment type="caution">
    <text evidence="9">The sequence shown here is derived from an EMBL/GenBank/DDBJ whole genome shotgun (WGS) entry which is preliminary data.</text>
</comment>
<dbReference type="Pfam" id="PF14636">
    <property type="entry name" value="FNIP_N"/>
    <property type="match status" value="1"/>
</dbReference>
<sequence>MYPKEESPCDDVRFSPGFFFQCSGWLFSRLKRYSLPTSRPFPQLEQDKIRVLVFRDCDRRGKTLLFDSNAVACQQDACHNKGYDVENKRLSGGPKMDTKQGNKSPMSRPKLQNPRPSHDAKMLGEMIFGSVAMTYKGQTVKVHEIRTPHQLLLTNVFAVKPRIVMPNCCDGNEYLSTSSQVDSMLDDSTRIDPECASVSSQGSFSKEDGLLNGTKSSKPVDVPGTSPYLVIDADGDSGFTASVESSYMDENLSSLFTSASSPSGSYHRRLYRSHATSIDRSFGRKSEELSEDVSPLMRRRPKLGIGIILSLGDNEEMSRALQGFFFAHFPLLESHVKRLRLAVEDACFSKAKSFSTQVTEAVSRFKENIHNLLAAPRLKEPVWLNMMTHSSHRPHLCEKFMVQLIDCLRVGNTRETNFFMAAVLTAVLQYHLAWVSTVMPAGTAPSRAYLDKHSSKTLDLLAQSHPYNPLWAQLGDLYGAIGFPLRVAKTIVVGKDSKLVEQVLNILSYFIRCSEVFEHVQKRDVGSKDGANDSSSNLKEENSCSHCGHLPPADKQHSNKSSSLTSEAGVCFKCKQNCGGKCFLQELKDGQDQKSLCEQTSEQFHINGLYCSKCSRKSNNLSALSEIELSQLKCVCNSISIGGVQKELKHFVKDGNHLKSFRCYCCEHQNRSNVNNILSHETKEKCFCDSGCDAGNNEEKQDFTRQLHSTGSYCINCLQNLLGQCNNGLENQANGSLTKLSHILQRKDVILGSNGHNDSQISETDSCLSDDTDIVSVRSSLPDSCTDVHETIASYGRSGSADSGIHQSPLNSPIAQRPVDFPKLIAHQGEETKMPKELSLPPVLDLNCCPDLNRKTDDWRNFNNFGRSLFAGICDSYLPDLVLQGVPDNDFRESLTADLKLALQHSVVDDPISEAVCIIANTDKWTCKVVSVKKHRKHSNSDPVYVHQIEVSNLVYSMLSSLKGLWDMKMSAEFCLMHLEDKLKEINLKSKVITERLRDRRRALTRDEVTKMLGVDNSDIPLLLAAASTHSTHSIPTVR</sequence>
<feature type="region of interest" description="Disordered" evidence="7">
    <location>
        <begin position="525"/>
        <end position="544"/>
    </location>
</feature>
<dbReference type="PANTHER" id="PTHR21634">
    <property type="entry name" value="RE13835P"/>
    <property type="match status" value="1"/>
</dbReference>
<evidence type="ECO:0000256" key="7">
    <source>
        <dbReference type="SAM" id="MobiDB-lite"/>
    </source>
</evidence>
<dbReference type="PROSITE" id="PS51836">
    <property type="entry name" value="DENN_FNIP12"/>
    <property type="match status" value="1"/>
</dbReference>
<dbReference type="InterPro" id="IPR026156">
    <property type="entry name" value="FNIP_fam"/>
</dbReference>
<evidence type="ECO:0000256" key="2">
    <source>
        <dbReference type="ARBA" id="ARBA00004656"/>
    </source>
</evidence>
<keyword evidence="10" id="KW-1185">Reference proteome</keyword>
<evidence type="ECO:0000313" key="10">
    <source>
        <dbReference type="Proteomes" id="UP001159427"/>
    </source>
</evidence>
<dbReference type="InterPro" id="IPR037545">
    <property type="entry name" value="DENN_FNIP1/2"/>
</dbReference>
<evidence type="ECO:0000256" key="6">
    <source>
        <dbReference type="ARBA" id="ARBA00023228"/>
    </source>
</evidence>
<evidence type="ECO:0000256" key="5">
    <source>
        <dbReference type="ARBA" id="ARBA00023136"/>
    </source>
</evidence>
<dbReference type="PRINTS" id="PR02073">
    <property type="entry name" value="FOLLICULNIP1"/>
</dbReference>
<organism evidence="9 10">
    <name type="scientific">Porites evermanni</name>
    <dbReference type="NCBI Taxonomy" id="104178"/>
    <lineage>
        <taxon>Eukaryota</taxon>
        <taxon>Metazoa</taxon>
        <taxon>Cnidaria</taxon>
        <taxon>Anthozoa</taxon>
        <taxon>Hexacorallia</taxon>
        <taxon>Scleractinia</taxon>
        <taxon>Fungiina</taxon>
        <taxon>Poritidae</taxon>
        <taxon>Porites</taxon>
    </lineage>
</organism>